<evidence type="ECO:0000256" key="9">
    <source>
        <dbReference type="ARBA" id="ARBA00047944"/>
    </source>
</evidence>
<dbReference type="EC" id="2.1.1.193" evidence="10"/>
<evidence type="ECO:0000256" key="6">
    <source>
        <dbReference type="ARBA" id="ARBA00022679"/>
    </source>
</evidence>
<feature type="domain" description="Ribosomal RNA small subunit methyltransferase E PUA-like" evidence="12">
    <location>
        <begin position="20"/>
        <end position="66"/>
    </location>
</feature>
<evidence type="ECO:0000256" key="8">
    <source>
        <dbReference type="ARBA" id="ARBA00025699"/>
    </source>
</evidence>
<keyword evidence="5 10" id="KW-0489">Methyltransferase</keyword>
<gene>
    <name evidence="13" type="ORF">SAMN05661053_2796</name>
</gene>
<dbReference type="InterPro" id="IPR029026">
    <property type="entry name" value="tRNA_m1G_MTases_N"/>
</dbReference>
<organism evidence="13 14">
    <name type="scientific">Fibrobacter succinogenes</name>
    <name type="common">Bacteroides succinogenes</name>
    <dbReference type="NCBI Taxonomy" id="833"/>
    <lineage>
        <taxon>Bacteria</taxon>
        <taxon>Pseudomonadati</taxon>
        <taxon>Fibrobacterota</taxon>
        <taxon>Fibrobacteria</taxon>
        <taxon>Fibrobacterales</taxon>
        <taxon>Fibrobacteraceae</taxon>
        <taxon>Fibrobacter</taxon>
    </lineage>
</organism>
<dbReference type="Pfam" id="PF20260">
    <property type="entry name" value="PUA_4"/>
    <property type="match status" value="1"/>
</dbReference>
<dbReference type="InterPro" id="IPR029028">
    <property type="entry name" value="Alpha/beta_knot_MTases"/>
</dbReference>
<protein>
    <recommendedName>
        <fullName evidence="10">Ribosomal RNA small subunit methyltransferase E</fullName>
        <ecNumber evidence="10">2.1.1.193</ecNumber>
    </recommendedName>
</protein>
<dbReference type="Pfam" id="PF04452">
    <property type="entry name" value="Methyltrans_RNA"/>
    <property type="match status" value="1"/>
</dbReference>
<evidence type="ECO:0000256" key="5">
    <source>
        <dbReference type="ARBA" id="ARBA00022603"/>
    </source>
</evidence>
<comment type="subcellular location">
    <subcellularLocation>
        <location evidence="1 10">Cytoplasm</location>
    </subcellularLocation>
</comment>
<evidence type="ECO:0000313" key="14">
    <source>
        <dbReference type="Proteomes" id="UP000255423"/>
    </source>
</evidence>
<dbReference type="AlphaFoldDB" id="A0A380S809"/>
<keyword evidence="4 10" id="KW-0698">rRNA processing</keyword>
<feature type="domain" description="Ribosomal RNA small subunit methyltransferase E methyltransferase" evidence="11">
    <location>
        <begin position="77"/>
        <end position="239"/>
    </location>
</feature>
<comment type="function">
    <text evidence="8 10">Specifically methylates the N3 position of the uracil ring of uridine 1498 (m3U1498) in 16S rRNA. Acts on the fully assembled 30S ribosomal subunit.</text>
</comment>
<keyword evidence="6 10" id="KW-0808">Transferase</keyword>
<evidence type="ECO:0000256" key="7">
    <source>
        <dbReference type="ARBA" id="ARBA00022691"/>
    </source>
</evidence>
<dbReference type="SUPFAM" id="SSF75217">
    <property type="entry name" value="alpha/beta knot"/>
    <property type="match status" value="1"/>
</dbReference>
<dbReference type="PANTHER" id="PTHR30027:SF3">
    <property type="entry name" value="16S RRNA (URACIL(1498)-N(3))-METHYLTRANSFERASE"/>
    <property type="match status" value="1"/>
</dbReference>
<dbReference type="InterPro" id="IPR046887">
    <property type="entry name" value="RsmE_PUA-like"/>
</dbReference>
<keyword evidence="3 10" id="KW-0963">Cytoplasm</keyword>
<sequence>MKTPDSRFYCPLISVGTIILDENESSHAVRVCRAVNGEILQLCDGLGHYADATITKADAKACEVRVDTVEDAPLKRPRLNLGIACLKDDALEEVVFHAAQTETDSIIFLRTDYSQEPKNSDLKKTVRRAELKSLVSLKQSKKPWMTRIEGPIEFDKWLKDYQGDLILCDIDGERKLDINEGAAENSDAKPVTLLVGPEGGFSPREIEAIKTFQNGKVHLLNLGNTRLRARTAAIIALGKIL</sequence>
<dbReference type="PIRSF" id="PIRSF015601">
    <property type="entry name" value="MTase_slr0722"/>
    <property type="match status" value="1"/>
</dbReference>
<evidence type="ECO:0000256" key="4">
    <source>
        <dbReference type="ARBA" id="ARBA00022552"/>
    </source>
</evidence>
<dbReference type="PANTHER" id="PTHR30027">
    <property type="entry name" value="RIBOSOMAL RNA SMALL SUBUNIT METHYLTRANSFERASE E"/>
    <property type="match status" value="1"/>
</dbReference>
<evidence type="ECO:0000256" key="10">
    <source>
        <dbReference type="PIRNR" id="PIRNR015601"/>
    </source>
</evidence>
<evidence type="ECO:0000256" key="1">
    <source>
        <dbReference type="ARBA" id="ARBA00004496"/>
    </source>
</evidence>
<proteinExistence type="inferred from homology"/>
<dbReference type="RefSeq" id="WP_109573597.1">
    <property type="nucleotide sequence ID" value="NZ_UHJL01000005.1"/>
</dbReference>
<dbReference type="InterPro" id="IPR046886">
    <property type="entry name" value="RsmE_MTase_dom"/>
</dbReference>
<dbReference type="Proteomes" id="UP000255423">
    <property type="component" value="Unassembled WGS sequence"/>
</dbReference>
<dbReference type="SUPFAM" id="SSF88697">
    <property type="entry name" value="PUA domain-like"/>
    <property type="match status" value="1"/>
</dbReference>
<name>A0A380S809_FIBSU</name>
<evidence type="ECO:0000313" key="13">
    <source>
        <dbReference type="EMBL" id="SUQ25992.1"/>
    </source>
</evidence>
<dbReference type="InterPro" id="IPR015947">
    <property type="entry name" value="PUA-like_sf"/>
</dbReference>
<dbReference type="InterPro" id="IPR006700">
    <property type="entry name" value="RsmE"/>
</dbReference>
<dbReference type="Gene3D" id="2.40.240.20">
    <property type="entry name" value="Hypothetical PUA domain-like, domain 1"/>
    <property type="match status" value="1"/>
</dbReference>
<reference evidence="13 14" key="1">
    <citation type="submission" date="2017-08" db="EMBL/GenBank/DDBJ databases">
        <authorList>
            <person name="de Groot N.N."/>
        </authorList>
    </citation>
    <scope>NUCLEOTIDE SEQUENCE [LARGE SCALE GENOMIC DNA]</scope>
    <source>
        <strain evidence="13 14">HM2</strain>
    </source>
</reference>
<dbReference type="CDD" id="cd18084">
    <property type="entry name" value="RsmE-like"/>
    <property type="match status" value="1"/>
</dbReference>
<comment type="catalytic activity">
    <reaction evidence="9 10">
        <text>uridine(1498) in 16S rRNA + S-adenosyl-L-methionine = N(3)-methyluridine(1498) in 16S rRNA + S-adenosyl-L-homocysteine + H(+)</text>
        <dbReference type="Rhea" id="RHEA:42920"/>
        <dbReference type="Rhea" id="RHEA-COMP:10283"/>
        <dbReference type="Rhea" id="RHEA-COMP:10284"/>
        <dbReference type="ChEBI" id="CHEBI:15378"/>
        <dbReference type="ChEBI" id="CHEBI:57856"/>
        <dbReference type="ChEBI" id="CHEBI:59789"/>
        <dbReference type="ChEBI" id="CHEBI:65315"/>
        <dbReference type="ChEBI" id="CHEBI:74502"/>
        <dbReference type="EC" id="2.1.1.193"/>
    </reaction>
</comment>
<evidence type="ECO:0000259" key="11">
    <source>
        <dbReference type="Pfam" id="PF04452"/>
    </source>
</evidence>
<dbReference type="NCBIfam" id="TIGR00046">
    <property type="entry name" value="RsmE family RNA methyltransferase"/>
    <property type="match status" value="1"/>
</dbReference>
<keyword evidence="7 10" id="KW-0949">S-adenosyl-L-methionine</keyword>
<dbReference type="Gene3D" id="3.40.1280.10">
    <property type="match status" value="1"/>
</dbReference>
<evidence type="ECO:0000256" key="2">
    <source>
        <dbReference type="ARBA" id="ARBA00005528"/>
    </source>
</evidence>
<comment type="similarity">
    <text evidence="2 10">Belongs to the RNA methyltransferase RsmE family.</text>
</comment>
<dbReference type="GO" id="GO:0070042">
    <property type="term" value="F:rRNA (uridine-N3-)-methyltransferase activity"/>
    <property type="evidence" value="ECO:0007669"/>
    <property type="project" value="TreeGrafter"/>
</dbReference>
<evidence type="ECO:0000259" key="12">
    <source>
        <dbReference type="Pfam" id="PF20260"/>
    </source>
</evidence>
<dbReference type="EMBL" id="UHJL01000005">
    <property type="protein sequence ID" value="SUQ25992.1"/>
    <property type="molecule type" value="Genomic_DNA"/>
</dbReference>
<dbReference type="GO" id="GO:0005737">
    <property type="term" value="C:cytoplasm"/>
    <property type="evidence" value="ECO:0007669"/>
    <property type="project" value="UniProtKB-SubCell"/>
</dbReference>
<dbReference type="GO" id="GO:0070475">
    <property type="term" value="P:rRNA base methylation"/>
    <property type="evidence" value="ECO:0007669"/>
    <property type="project" value="TreeGrafter"/>
</dbReference>
<evidence type="ECO:0000256" key="3">
    <source>
        <dbReference type="ARBA" id="ARBA00022490"/>
    </source>
</evidence>
<accession>A0A380S809</accession>